<dbReference type="EMBL" id="PFNL01000047">
    <property type="protein sequence ID" value="PIZ47459.1"/>
    <property type="molecule type" value="Genomic_DNA"/>
</dbReference>
<dbReference type="AlphaFoldDB" id="A0A2M7TKR1"/>
<gene>
    <name evidence="1" type="ORF">COY32_01695</name>
</gene>
<evidence type="ECO:0000313" key="1">
    <source>
        <dbReference type="EMBL" id="PIZ47459.1"/>
    </source>
</evidence>
<protein>
    <submittedName>
        <fullName evidence="1">Uncharacterized protein</fullName>
    </submittedName>
</protein>
<comment type="caution">
    <text evidence="1">The sequence shown here is derived from an EMBL/GenBank/DDBJ whole genome shotgun (WGS) entry which is preliminary data.</text>
</comment>
<organism evidence="1 2">
    <name type="scientific">candidate division WWE3 bacterium CG_4_10_14_0_2_um_filter_41_14</name>
    <dbReference type="NCBI Taxonomy" id="1975072"/>
    <lineage>
        <taxon>Bacteria</taxon>
        <taxon>Katanobacteria</taxon>
    </lineage>
</organism>
<proteinExistence type="predicted"/>
<name>A0A2M7TKR1_UNCKA</name>
<dbReference type="Proteomes" id="UP000228920">
    <property type="component" value="Unassembled WGS sequence"/>
</dbReference>
<evidence type="ECO:0000313" key="2">
    <source>
        <dbReference type="Proteomes" id="UP000228920"/>
    </source>
</evidence>
<accession>A0A2M7TKR1</accession>
<sequence length="136" mass="15024">MAPTTVCAKIVAVVLSETLATWNARFAIAEVSEEDAQLILIQEDAALQLCPEPIWGLLCRMGINQEVLVKLLGPEDKLEASKLPTIVLPADMGEDVLFPLVYGENPHWIFSLSCYTLFNQLGRGRKVKTPWAAMIN</sequence>
<reference evidence="2" key="1">
    <citation type="submission" date="2017-09" db="EMBL/GenBank/DDBJ databases">
        <title>Depth-based differentiation of microbial function through sediment-hosted aquifers and enrichment of novel symbionts in the deep terrestrial subsurface.</title>
        <authorList>
            <person name="Probst A.J."/>
            <person name="Ladd B."/>
            <person name="Jarett J.K."/>
            <person name="Geller-Mcgrath D.E."/>
            <person name="Sieber C.M.K."/>
            <person name="Emerson J.B."/>
            <person name="Anantharaman K."/>
            <person name="Thomas B.C."/>
            <person name="Malmstrom R."/>
            <person name="Stieglmeier M."/>
            <person name="Klingl A."/>
            <person name="Woyke T."/>
            <person name="Ryan C.M."/>
            <person name="Banfield J.F."/>
        </authorList>
    </citation>
    <scope>NUCLEOTIDE SEQUENCE [LARGE SCALE GENOMIC DNA]</scope>
</reference>